<evidence type="ECO:0000256" key="1">
    <source>
        <dbReference type="ARBA" id="ARBA00022598"/>
    </source>
</evidence>
<dbReference type="KEGG" id="tum:CBW65_03550"/>
<organism evidence="6 7">
    <name type="scientific">Tumebacillus avium</name>
    <dbReference type="NCBI Taxonomy" id="1903704"/>
    <lineage>
        <taxon>Bacteria</taxon>
        <taxon>Bacillati</taxon>
        <taxon>Bacillota</taxon>
        <taxon>Bacilli</taxon>
        <taxon>Bacillales</taxon>
        <taxon>Alicyclobacillaceae</taxon>
        <taxon>Tumebacillus</taxon>
    </lineage>
</organism>
<dbReference type="InterPro" id="IPR052032">
    <property type="entry name" value="ATP-dep_AA_Ligase"/>
</dbReference>
<sequence length="396" mass="43892">MAILLFNRFSREQIDYTEWLTGLEEDVYMFAERSVVDDFPEFPVRRPFDVLMRDGRVEVEAVKLHAERPFRRIIALEESEIIRAGRLRDRLGIAGQGYESALAFRDKAVMKETASRGGIPVAAHRKLESPLDLDDFAVEHGYPIVVKPLRGMSSAYTKVLRSEAALGEYLKTNSTAGMLAEAFVEGKMYQIDGVVLDGDVKFACATAYVNTCLAYTDQQGVGNVMLEPGHPLGERLISFAKELLAVMPKLDASTFHAEVFHTPDDRIVLCEVASRTTGGRINVLIERAYGLHLDRCITRAQCGLIDPLPDRSKAGALYGGYFIPPKHGKLVSMPETVPFDWCEVSQEGEIGKVYGGPTRSTESYLTVTVTGQTAAEVEVRLGQAVAYVEENTVWES</sequence>
<name>A0A1Y0IIF6_9BACL</name>
<dbReference type="InterPro" id="IPR011761">
    <property type="entry name" value="ATP-grasp"/>
</dbReference>
<dbReference type="OrthoDB" id="9803907at2"/>
<dbReference type="GO" id="GO:0016874">
    <property type="term" value="F:ligase activity"/>
    <property type="evidence" value="ECO:0007669"/>
    <property type="project" value="UniProtKB-KW"/>
</dbReference>
<keyword evidence="3 4" id="KW-0067">ATP-binding</keyword>
<keyword evidence="1" id="KW-0436">Ligase</keyword>
<dbReference type="SUPFAM" id="SSF56059">
    <property type="entry name" value="Glutathione synthetase ATP-binding domain-like"/>
    <property type="match status" value="1"/>
</dbReference>
<dbReference type="PANTHER" id="PTHR43585">
    <property type="entry name" value="FUMIPYRROLE BIOSYNTHESIS PROTEIN C"/>
    <property type="match status" value="1"/>
</dbReference>
<evidence type="ECO:0000313" key="6">
    <source>
        <dbReference type="EMBL" id="ARU60237.1"/>
    </source>
</evidence>
<evidence type="ECO:0000256" key="2">
    <source>
        <dbReference type="ARBA" id="ARBA00022741"/>
    </source>
</evidence>
<dbReference type="AlphaFoldDB" id="A0A1Y0IIF6"/>
<evidence type="ECO:0000256" key="3">
    <source>
        <dbReference type="ARBA" id="ARBA00022840"/>
    </source>
</evidence>
<dbReference type="Gene3D" id="3.30.470.20">
    <property type="entry name" value="ATP-grasp fold, B domain"/>
    <property type="match status" value="1"/>
</dbReference>
<dbReference type="GO" id="GO:0005524">
    <property type="term" value="F:ATP binding"/>
    <property type="evidence" value="ECO:0007669"/>
    <property type="project" value="UniProtKB-UniRule"/>
</dbReference>
<dbReference type="GO" id="GO:0046872">
    <property type="term" value="F:metal ion binding"/>
    <property type="evidence" value="ECO:0007669"/>
    <property type="project" value="InterPro"/>
</dbReference>
<feature type="domain" description="ATP-grasp" evidence="5">
    <location>
        <begin position="111"/>
        <end position="302"/>
    </location>
</feature>
<gene>
    <name evidence="6" type="ORF">CBW65_03550</name>
</gene>
<proteinExistence type="predicted"/>
<evidence type="ECO:0000256" key="4">
    <source>
        <dbReference type="PROSITE-ProRule" id="PRU00409"/>
    </source>
</evidence>
<keyword evidence="2 4" id="KW-0547">Nucleotide-binding</keyword>
<dbReference type="PROSITE" id="PS50975">
    <property type="entry name" value="ATP_GRASP"/>
    <property type="match status" value="1"/>
</dbReference>
<dbReference type="Gene3D" id="3.40.50.20">
    <property type="match status" value="1"/>
</dbReference>
<dbReference type="EMBL" id="CP021434">
    <property type="protein sequence ID" value="ARU60237.1"/>
    <property type="molecule type" value="Genomic_DNA"/>
</dbReference>
<dbReference type="Gene3D" id="3.30.1490.20">
    <property type="entry name" value="ATP-grasp fold, A domain"/>
    <property type="match status" value="1"/>
</dbReference>
<evidence type="ECO:0000259" key="5">
    <source>
        <dbReference type="PROSITE" id="PS50975"/>
    </source>
</evidence>
<dbReference type="PANTHER" id="PTHR43585:SF2">
    <property type="entry name" value="ATP-GRASP ENZYME FSQD"/>
    <property type="match status" value="1"/>
</dbReference>
<keyword evidence="7" id="KW-1185">Reference proteome</keyword>
<evidence type="ECO:0000313" key="7">
    <source>
        <dbReference type="Proteomes" id="UP000195437"/>
    </source>
</evidence>
<accession>A0A1Y0IIF6</accession>
<dbReference type="InterPro" id="IPR013815">
    <property type="entry name" value="ATP_grasp_subdomain_1"/>
</dbReference>
<dbReference type="Proteomes" id="UP000195437">
    <property type="component" value="Chromosome"/>
</dbReference>
<reference evidence="7" key="1">
    <citation type="submission" date="2017-05" db="EMBL/GenBank/DDBJ databases">
        <authorList>
            <person name="Sung H."/>
        </authorList>
    </citation>
    <scope>NUCLEOTIDE SEQUENCE [LARGE SCALE GENOMIC DNA]</scope>
    <source>
        <strain evidence="7">AR23208</strain>
    </source>
</reference>
<dbReference type="RefSeq" id="WP_087455624.1">
    <property type="nucleotide sequence ID" value="NZ_CP021434.1"/>
</dbReference>
<protein>
    <recommendedName>
        <fullName evidence="5">ATP-grasp domain-containing protein</fullName>
    </recommendedName>
</protein>